<proteinExistence type="predicted"/>
<dbReference type="InterPro" id="IPR006830">
    <property type="entry name" value="InvH"/>
</dbReference>
<accession>A0A481WFS0</accession>
<dbReference type="EMBL" id="MK256934">
    <property type="protein sequence ID" value="QBJ27746.1"/>
    <property type="molecule type" value="Genomic_DNA"/>
</dbReference>
<protein>
    <submittedName>
        <fullName evidence="1">Cell adherance/invasion protein</fullName>
    </submittedName>
</protein>
<organism evidence="1">
    <name type="scientific">Plesiomonas shigelloides</name>
    <name type="common">Aeromonas shigelloides</name>
    <dbReference type="NCBI Taxonomy" id="703"/>
    <lineage>
        <taxon>Bacteria</taxon>
        <taxon>Pseudomonadati</taxon>
        <taxon>Pseudomonadota</taxon>
        <taxon>Gammaproteobacteria</taxon>
        <taxon>Enterobacterales</taxon>
        <taxon>Enterobacteriaceae</taxon>
        <taxon>Plesiomonas</taxon>
    </lineage>
</organism>
<sequence>MQRGWSHEAIAAQNDAYKKEVELQARTFFEKFPQYLNAPNEEARLSSEFERALNDPNNQGLSLYQILLVAHTQLQTQQ</sequence>
<gene>
    <name evidence="1" type="primary">invH</name>
</gene>
<reference evidence="1" key="1">
    <citation type="journal article" date="2019" name="J. Microbiol. Methods">
        <title>Plesiomonas shigelloides sipD mutant, generated by an efficient gene transfer system, is less invasive.</title>
        <authorList>
            <person name="Xi D."/>
            <person name="Jing F."/>
            <person name="Liu Q."/>
            <person name="Cao B."/>
        </authorList>
    </citation>
    <scope>NUCLEOTIDE SEQUENCE</scope>
    <source>
        <strain evidence="1">G5884</strain>
    </source>
</reference>
<dbReference type="Pfam" id="PF04741">
    <property type="entry name" value="InvH"/>
    <property type="match status" value="1"/>
</dbReference>
<name>A0A481WFS0_PLESH</name>
<dbReference type="AlphaFoldDB" id="A0A481WFS0"/>
<evidence type="ECO:0000313" key="1">
    <source>
        <dbReference type="EMBL" id="QBJ27746.1"/>
    </source>
</evidence>